<dbReference type="Proteomes" id="UP000269692">
    <property type="component" value="Unassembled WGS sequence"/>
</dbReference>
<evidence type="ECO:0000313" key="6">
    <source>
        <dbReference type="EMBL" id="RLP74611.1"/>
    </source>
</evidence>
<proteinExistence type="predicted"/>
<dbReference type="GO" id="GO:0045892">
    <property type="term" value="P:negative regulation of DNA-templated transcription"/>
    <property type="evidence" value="ECO:0007669"/>
    <property type="project" value="TreeGrafter"/>
</dbReference>
<dbReference type="InterPro" id="IPR029016">
    <property type="entry name" value="GAF-like_dom_sf"/>
</dbReference>
<evidence type="ECO:0000259" key="4">
    <source>
        <dbReference type="PROSITE" id="PS51077"/>
    </source>
</evidence>
<dbReference type="InterPro" id="IPR005471">
    <property type="entry name" value="Tscrpt_reg_IclR_N"/>
</dbReference>
<dbReference type="GO" id="GO:0003677">
    <property type="term" value="F:DNA binding"/>
    <property type="evidence" value="ECO:0007669"/>
    <property type="project" value="UniProtKB-KW"/>
</dbReference>
<dbReference type="Pfam" id="PF09339">
    <property type="entry name" value="HTH_IclR"/>
    <property type="match status" value="1"/>
</dbReference>
<sequence>MRNSESVKRKLGPATPAILNALAILESFDVETPALSLSEISRRLGIAKASAFRNLNALEQGGYVVKDVRDGSYSLGSKVLDLARRFSEKDRFLSIGGAHLRELSRVTGETSHLAIMDGREIVYVDVAEGSHRVRAVVSRGDRVPGHCVASGKAILAFSDRQRVTEFLAAGLAAFTPGTITSPDGLLTELDRTSRRGYAVNLGEWAEDVSAVAVPVFGPNDAAVGAIGIAGPRLRLGAKMLAHLSEAIKAQARRLSMELGASPGRLAEPSDLSNAAIRRKRGAVAA</sequence>
<dbReference type="PANTHER" id="PTHR30136:SF24">
    <property type="entry name" value="HTH-TYPE TRANSCRIPTIONAL REPRESSOR ALLR"/>
    <property type="match status" value="1"/>
</dbReference>
<keyword evidence="2" id="KW-0238">DNA-binding</keyword>
<evidence type="ECO:0000313" key="7">
    <source>
        <dbReference type="Proteomes" id="UP000269692"/>
    </source>
</evidence>
<dbReference type="RefSeq" id="WP_121624773.1">
    <property type="nucleotide sequence ID" value="NZ_RCTF01000018.1"/>
</dbReference>
<dbReference type="SUPFAM" id="SSF46785">
    <property type="entry name" value="Winged helix' DNA-binding domain"/>
    <property type="match status" value="1"/>
</dbReference>
<organism evidence="6 7">
    <name type="scientific">Xanthobacter tagetidis</name>
    <dbReference type="NCBI Taxonomy" id="60216"/>
    <lineage>
        <taxon>Bacteria</taxon>
        <taxon>Pseudomonadati</taxon>
        <taxon>Pseudomonadota</taxon>
        <taxon>Alphaproteobacteria</taxon>
        <taxon>Hyphomicrobiales</taxon>
        <taxon>Xanthobacteraceae</taxon>
        <taxon>Xanthobacter</taxon>
    </lineage>
</organism>
<dbReference type="GO" id="GO:0003700">
    <property type="term" value="F:DNA-binding transcription factor activity"/>
    <property type="evidence" value="ECO:0007669"/>
    <property type="project" value="TreeGrafter"/>
</dbReference>
<dbReference type="InterPro" id="IPR036388">
    <property type="entry name" value="WH-like_DNA-bd_sf"/>
</dbReference>
<keyword evidence="1" id="KW-0805">Transcription regulation</keyword>
<dbReference type="Gene3D" id="3.30.450.40">
    <property type="match status" value="1"/>
</dbReference>
<feature type="domain" description="IclR-ED" evidence="5">
    <location>
        <begin position="78"/>
        <end position="260"/>
    </location>
</feature>
<keyword evidence="7" id="KW-1185">Reference proteome</keyword>
<evidence type="ECO:0000256" key="1">
    <source>
        <dbReference type="ARBA" id="ARBA00023015"/>
    </source>
</evidence>
<dbReference type="InterPro" id="IPR014757">
    <property type="entry name" value="Tscrpt_reg_IclR_C"/>
</dbReference>
<dbReference type="PANTHER" id="PTHR30136">
    <property type="entry name" value="HELIX-TURN-HELIX TRANSCRIPTIONAL REGULATOR, ICLR FAMILY"/>
    <property type="match status" value="1"/>
</dbReference>
<dbReference type="PROSITE" id="PS51077">
    <property type="entry name" value="HTH_ICLR"/>
    <property type="match status" value="1"/>
</dbReference>
<dbReference type="InterPro" id="IPR036390">
    <property type="entry name" value="WH_DNA-bd_sf"/>
</dbReference>
<protein>
    <submittedName>
        <fullName evidence="6">IclR family transcriptional regulator</fullName>
    </submittedName>
</protein>
<evidence type="ECO:0000259" key="5">
    <source>
        <dbReference type="PROSITE" id="PS51078"/>
    </source>
</evidence>
<evidence type="ECO:0000256" key="3">
    <source>
        <dbReference type="ARBA" id="ARBA00023163"/>
    </source>
</evidence>
<dbReference type="PROSITE" id="PS51078">
    <property type="entry name" value="ICLR_ED"/>
    <property type="match status" value="1"/>
</dbReference>
<dbReference type="EMBL" id="RCTF01000018">
    <property type="protein sequence ID" value="RLP74611.1"/>
    <property type="molecule type" value="Genomic_DNA"/>
</dbReference>
<gene>
    <name evidence="6" type="ORF">D9R14_18210</name>
</gene>
<dbReference type="SMART" id="SM00346">
    <property type="entry name" value="HTH_ICLR"/>
    <property type="match status" value="1"/>
</dbReference>
<keyword evidence="3" id="KW-0804">Transcription</keyword>
<evidence type="ECO:0000256" key="2">
    <source>
        <dbReference type="ARBA" id="ARBA00023125"/>
    </source>
</evidence>
<name>A0A3L7A4V9_9HYPH</name>
<dbReference type="Gene3D" id="1.10.10.10">
    <property type="entry name" value="Winged helix-like DNA-binding domain superfamily/Winged helix DNA-binding domain"/>
    <property type="match status" value="1"/>
</dbReference>
<feature type="domain" description="HTH iclR-type" evidence="4">
    <location>
        <begin position="15"/>
        <end position="77"/>
    </location>
</feature>
<dbReference type="OrthoDB" id="6057486at2"/>
<reference evidence="6 7" key="1">
    <citation type="submission" date="2018-10" db="EMBL/GenBank/DDBJ databases">
        <title>Xanthobacter tagetidis genome sequencing and assembly.</title>
        <authorList>
            <person name="Maclea K.S."/>
            <person name="Goen A.E."/>
            <person name="Fatima S.A."/>
        </authorList>
    </citation>
    <scope>NUCLEOTIDE SEQUENCE [LARGE SCALE GENOMIC DNA]</scope>
    <source>
        <strain evidence="6 7">ATCC 700314</strain>
    </source>
</reference>
<dbReference type="Pfam" id="PF01614">
    <property type="entry name" value="IclR_C"/>
    <property type="match status" value="1"/>
</dbReference>
<dbReference type="SUPFAM" id="SSF55781">
    <property type="entry name" value="GAF domain-like"/>
    <property type="match status" value="1"/>
</dbReference>
<dbReference type="InterPro" id="IPR050707">
    <property type="entry name" value="HTH_MetabolicPath_Reg"/>
</dbReference>
<dbReference type="AlphaFoldDB" id="A0A3L7A4V9"/>
<accession>A0A3L7A4V9</accession>
<comment type="caution">
    <text evidence="6">The sequence shown here is derived from an EMBL/GenBank/DDBJ whole genome shotgun (WGS) entry which is preliminary data.</text>
</comment>